<dbReference type="AlphaFoldDB" id="A0AAD7MI89"/>
<dbReference type="Proteomes" id="UP001215598">
    <property type="component" value="Unassembled WGS sequence"/>
</dbReference>
<organism evidence="4 5">
    <name type="scientific">Mycena metata</name>
    <dbReference type="NCBI Taxonomy" id="1033252"/>
    <lineage>
        <taxon>Eukaryota</taxon>
        <taxon>Fungi</taxon>
        <taxon>Dikarya</taxon>
        <taxon>Basidiomycota</taxon>
        <taxon>Agaricomycotina</taxon>
        <taxon>Agaricomycetes</taxon>
        <taxon>Agaricomycetidae</taxon>
        <taxon>Agaricales</taxon>
        <taxon>Marasmiineae</taxon>
        <taxon>Mycenaceae</taxon>
        <taxon>Mycena</taxon>
    </lineage>
</organism>
<dbReference type="GO" id="GO:0046872">
    <property type="term" value="F:metal ion binding"/>
    <property type="evidence" value="ECO:0007669"/>
    <property type="project" value="UniProtKB-KW"/>
</dbReference>
<feature type="domain" description="Zinc finger C3HC4 RING-type" evidence="3">
    <location>
        <begin position="113"/>
        <end position="138"/>
    </location>
</feature>
<reference evidence="4" key="1">
    <citation type="submission" date="2023-03" db="EMBL/GenBank/DDBJ databases">
        <title>Massive genome expansion in bonnet fungi (Mycena s.s.) driven by repeated elements and novel gene families across ecological guilds.</title>
        <authorList>
            <consortium name="Lawrence Berkeley National Laboratory"/>
            <person name="Harder C.B."/>
            <person name="Miyauchi S."/>
            <person name="Viragh M."/>
            <person name="Kuo A."/>
            <person name="Thoen E."/>
            <person name="Andreopoulos B."/>
            <person name="Lu D."/>
            <person name="Skrede I."/>
            <person name="Drula E."/>
            <person name="Henrissat B."/>
            <person name="Morin E."/>
            <person name="Kohler A."/>
            <person name="Barry K."/>
            <person name="LaButti K."/>
            <person name="Morin E."/>
            <person name="Salamov A."/>
            <person name="Lipzen A."/>
            <person name="Mereny Z."/>
            <person name="Hegedus B."/>
            <person name="Baldrian P."/>
            <person name="Stursova M."/>
            <person name="Weitz H."/>
            <person name="Taylor A."/>
            <person name="Grigoriev I.V."/>
            <person name="Nagy L.G."/>
            <person name="Martin F."/>
            <person name="Kauserud H."/>
        </authorList>
    </citation>
    <scope>NUCLEOTIDE SEQUENCE</scope>
    <source>
        <strain evidence="4">CBHHK182m</strain>
    </source>
</reference>
<gene>
    <name evidence="4" type="ORF">B0H16DRAFT_1475302</name>
</gene>
<evidence type="ECO:0000313" key="4">
    <source>
        <dbReference type="EMBL" id="KAJ7718781.1"/>
    </source>
</evidence>
<dbReference type="EMBL" id="JARKIB010000260">
    <property type="protein sequence ID" value="KAJ7718781.1"/>
    <property type="molecule type" value="Genomic_DNA"/>
</dbReference>
<evidence type="ECO:0000256" key="1">
    <source>
        <dbReference type="ARBA" id="ARBA00022723"/>
    </source>
</evidence>
<dbReference type="SUPFAM" id="SSF57850">
    <property type="entry name" value="RING/U-box"/>
    <property type="match status" value="1"/>
</dbReference>
<keyword evidence="1" id="KW-0479">Metal-binding</keyword>
<evidence type="ECO:0000313" key="5">
    <source>
        <dbReference type="Proteomes" id="UP001215598"/>
    </source>
</evidence>
<evidence type="ECO:0000259" key="3">
    <source>
        <dbReference type="Pfam" id="PF00097"/>
    </source>
</evidence>
<keyword evidence="5" id="KW-1185">Reference proteome</keyword>
<keyword evidence="2" id="KW-0175">Coiled coil</keyword>
<dbReference type="InterPro" id="IPR018957">
    <property type="entry name" value="Znf_C3HC4_RING-type"/>
</dbReference>
<evidence type="ECO:0000256" key="2">
    <source>
        <dbReference type="SAM" id="Coils"/>
    </source>
</evidence>
<comment type="caution">
    <text evidence="4">The sequence shown here is derived from an EMBL/GenBank/DDBJ whole genome shotgun (WGS) entry which is preliminary data.</text>
</comment>
<protein>
    <recommendedName>
        <fullName evidence="3">Zinc finger C3HC4 RING-type domain-containing protein</fullName>
    </recommendedName>
</protein>
<proteinExistence type="predicted"/>
<sequence>MSPEDKSADTITSLQKEIEDLKQQLSKSTRAAKECEIVSSRQMDRLKAKFVRTKKELRIAVDRKKSLEARSLYLENLNKLNLEDVQRYNDRAERRHTRLIKTCKWERSLAEQEEPECKIRLIPCGHYFCTKCLRKCFDGSVEIRISASKTTEYDVTQRYNSSFSDEKGFSGSVNLEIDAAPEEGRMI</sequence>
<accession>A0AAD7MI89</accession>
<name>A0AAD7MI89_9AGAR</name>
<dbReference type="Pfam" id="PF00097">
    <property type="entry name" value="zf-C3HC4"/>
    <property type="match status" value="1"/>
</dbReference>
<feature type="coiled-coil region" evidence="2">
    <location>
        <begin position="4"/>
        <end position="38"/>
    </location>
</feature>